<evidence type="ECO:0000313" key="2">
    <source>
        <dbReference type="EMBL" id="KIM54460.1"/>
    </source>
</evidence>
<gene>
    <name evidence="2" type="ORF">SCLCIDRAFT_376421</name>
</gene>
<dbReference type="Proteomes" id="UP000053989">
    <property type="component" value="Unassembled WGS sequence"/>
</dbReference>
<evidence type="ECO:0000256" key="1">
    <source>
        <dbReference type="SAM" id="MobiDB-lite"/>
    </source>
</evidence>
<dbReference type="HOGENOM" id="CLU_1603704_0_0_1"/>
<feature type="region of interest" description="Disordered" evidence="1">
    <location>
        <begin position="1"/>
        <end position="37"/>
    </location>
</feature>
<sequence length="166" mass="19333">MHSNPRNQQRRAPGGDTESLMEVDEGPINPSTPPRHTCIPDEAIQEASERLGLNVRPDHDDRFIEQSLDVVWVIVRRALSQDPDVRQRLTNFWRNLLENDVFLKQRPVESSQSRWIESEDSVNGMRWLKLLHKSLIVSDRSYHTGMEFGIQRRCCKRAPCDHLQLP</sequence>
<reference evidence="2 3" key="1">
    <citation type="submission" date="2014-04" db="EMBL/GenBank/DDBJ databases">
        <authorList>
            <consortium name="DOE Joint Genome Institute"/>
            <person name="Kuo A."/>
            <person name="Kohler A."/>
            <person name="Nagy L.G."/>
            <person name="Floudas D."/>
            <person name="Copeland A."/>
            <person name="Barry K.W."/>
            <person name="Cichocki N."/>
            <person name="Veneault-Fourrey C."/>
            <person name="LaButti K."/>
            <person name="Lindquist E.A."/>
            <person name="Lipzen A."/>
            <person name="Lundell T."/>
            <person name="Morin E."/>
            <person name="Murat C."/>
            <person name="Sun H."/>
            <person name="Tunlid A."/>
            <person name="Henrissat B."/>
            <person name="Grigoriev I.V."/>
            <person name="Hibbett D.S."/>
            <person name="Martin F."/>
            <person name="Nordberg H.P."/>
            <person name="Cantor M.N."/>
            <person name="Hua S.X."/>
        </authorList>
    </citation>
    <scope>NUCLEOTIDE SEQUENCE [LARGE SCALE GENOMIC DNA]</scope>
    <source>
        <strain evidence="2 3">Foug A</strain>
    </source>
</reference>
<name>A0A0C3D0V3_9AGAM</name>
<reference evidence="3" key="2">
    <citation type="submission" date="2015-01" db="EMBL/GenBank/DDBJ databases">
        <title>Evolutionary Origins and Diversification of the Mycorrhizal Mutualists.</title>
        <authorList>
            <consortium name="DOE Joint Genome Institute"/>
            <consortium name="Mycorrhizal Genomics Consortium"/>
            <person name="Kohler A."/>
            <person name="Kuo A."/>
            <person name="Nagy L.G."/>
            <person name="Floudas D."/>
            <person name="Copeland A."/>
            <person name="Barry K.W."/>
            <person name="Cichocki N."/>
            <person name="Veneault-Fourrey C."/>
            <person name="LaButti K."/>
            <person name="Lindquist E.A."/>
            <person name="Lipzen A."/>
            <person name="Lundell T."/>
            <person name="Morin E."/>
            <person name="Murat C."/>
            <person name="Riley R."/>
            <person name="Ohm R."/>
            <person name="Sun H."/>
            <person name="Tunlid A."/>
            <person name="Henrissat B."/>
            <person name="Grigoriev I.V."/>
            <person name="Hibbett D.S."/>
            <person name="Martin F."/>
        </authorList>
    </citation>
    <scope>NUCLEOTIDE SEQUENCE [LARGE SCALE GENOMIC DNA]</scope>
    <source>
        <strain evidence="3">Foug A</strain>
    </source>
</reference>
<keyword evidence="3" id="KW-1185">Reference proteome</keyword>
<evidence type="ECO:0000313" key="3">
    <source>
        <dbReference type="Proteomes" id="UP000053989"/>
    </source>
</evidence>
<accession>A0A0C3D0V3</accession>
<proteinExistence type="predicted"/>
<dbReference type="InParanoid" id="A0A0C3D0V3"/>
<organism evidence="2 3">
    <name type="scientific">Scleroderma citrinum Foug A</name>
    <dbReference type="NCBI Taxonomy" id="1036808"/>
    <lineage>
        <taxon>Eukaryota</taxon>
        <taxon>Fungi</taxon>
        <taxon>Dikarya</taxon>
        <taxon>Basidiomycota</taxon>
        <taxon>Agaricomycotina</taxon>
        <taxon>Agaricomycetes</taxon>
        <taxon>Agaricomycetidae</taxon>
        <taxon>Boletales</taxon>
        <taxon>Sclerodermatineae</taxon>
        <taxon>Sclerodermataceae</taxon>
        <taxon>Scleroderma</taxon>
    </lineage>
</organism>
<protein>
    <submittedName>
        <fullName evidence="2">Uncharacterized protein</fullName>
    </submittedName>
</protein>
<dbReference type="EMBL" id="KN822154">
    <property type="protein sequence ID" value="KIM54460.1"/>
    <property type="molecule type" value="Genomic_DNA"/>
</dbReference>
<dbReference type="AlphaFoldDB" id="A0A0C3D0V3"/>